<accession>A0A921N0I4</accession>
<dbReference type="PANTHER" id="PTHR30461:SF19">
    <property type="entry name" value="SITE-SPECIFIC RECOMBINASE RESOLVASE FAMILY"/>
    <property type="match status" value="1"/>
</dbReference>
<evidence type="ECO:0000259" key="1">
    <source>
        <dbReference type="PROSITE" id="PS51736"/>
    </source>
</evidence>
<organism evidence="2 3">
    <name type="scientific">Romboutsia timonensis</name>
    <dbReference type="NCBI Taxonomy" id="1776391"/>
    <lineage>
        <taxon>Bacteria</taxon>
        <taxon>Bacillati</taxon>
        <taxon>Bacillota</taxon>
        <taxon>Clostridia</taxon>
        <taxon>Peptostreptococcales</taxon>
        <taxon>Peptostreptococcaceae</taxon>
        <taxon>Romboutsia</taxon>
    </lineage>
</organism>
<reference evidence="2" key="2">
    <citation type="submission" date="2021-09" db="EMBL/GenBank/DDBJ databases">
        <authorList>
            <person name="Gilroy R."/>
        </authorList>
    </citation>
    <scope>NUCLEOTIDE SEQUENCE</scope>
    <source>
        <strain evidence="2">1277</strain>
    </source>
</reference>
<dbReference type="InterPro" id="IPR036162">
    <property type="entry name" value="Resolvase-like_N_sf"/>
</dbReference>
<dbReference type="InterPro" id="IPR006119">
    <property type="entry name" value="Resolv_N"/>
</dbReference>
<sequence>MTIYGYARCSTDETKQNIDRQIKELKELGATKETIYLEYESGTKINRVELNRLLEQVQNGDQIIATEVSRITRSTKQLCDILDLVQEKKLKLVLGGFIVDCTKGELDPMTEGMLKMMGVFAEMERNMISKRVKSGIANSISKGGRIGRKQITKDDIPQIFLKHYDKYKINQADKNLGKNPIDRRGINLKEFMAITNLSKNTIYKYIKLME</sequence>
<dbReference type="EMBL" id="DYUB01000202">
    <property type="protein sequence ID" value="HJG96738.1"/>
    <property type="molecule type" value="Genomic_DNA"/>
</dbReference>
<feature type="domain" description="Resolvase/invertase-type recombinase catalytic" evidence="1">
    <location>
        <begin position="2"/>
        <end position="143"/>
    </location>
</feature>
<evidence type="ECO:0000313" key="2">
    <source>
        <dbReference type="EMBL" id="HJG96738.1"/>
    </source>
</evidence>
<proteinExistence type="predicted"/>
<name>A0A921N0I4_9FIRM</name>
<dbReference type="Proteomes" id="UP000776700">
    <property type="component" value="Unassembled WGS sequence"/>
</dbReference>
<dbReference type="CDD" id="cd03768">
    <property type="entry name" value="SR_ResInv"/>
    <property type="match status" value="1"/>
</dbReference>
<comment type="caution">
    <text evidence="2">The sequence shown here is derived from an EMBL/GenBank/DDBJ whole genome shotgun (WGS) entry which is preliminary data.</text>
</comment>
<reference evidence="2" key="1">
    <citation type="journal article" date="2021" name="PeerJ">
        <title>Extensive microbial diversity within the chicken gut microbiome revealed by metagenomics and culture.</title>
        <authorList>
            <person name="Gilroy R."/>
            <person name="Ravi A."/>
            <person name="Getino M."/>
            <person name="Pursley I."/>
            <person name="Horton D.L."/>
            <person name="Alikhan N.F."/>
            <person name="Baker D."/>
            <person name="Gharbi K."/>
            <person name="Hall N."/>
            <person name="Watson M."/>
            <person name="Adriaenssens E.M."/>
            <person name="Foster-Nyarko E."/>
            <person name="Jarju S."/>
            <person name="Secka A."/>
            <person name="Antonio M."/>
            <person name="Oren A."/>
            <person name="Chaudhuri R.R."/>
            <person name="La Ragione R."/>
            <person name="Hildebrand F."/>
            <person name="Pallen M.J."/>
        </authorList>
    </citation>
    <scope>NUCLEOTIDE SEQUENCE</scope>
    <source>
        <strain evidence="2">1277</strain>
    </source>
</reference>
<evidence type="ECO:0000313" key="3">
    <source>
        <dbReference type="Proteomes" id="UP000776700"/>
    </source>
</evidence>
<dbReference type="SMART" id="SM00857">
    <property type="entry name" value="Resolvase"/>
    <property type="match status" value="1"/>
</dbReference>
<dbReference type="AlphaFoldDB" id="A0A921N0I4"/>
<dbReference type="Gene3D" id="3.40.50.1390">
    <property type="entry name" value="Resolvase, N-terminal catalytic domain"/>
    <property type="match status" value="1"/>
</dbReference>
<gene>
    <name evidence="2" type="ORF">K8V90_06515</name>
</gene>
<dbReference type="GO" id="GO:0003677">
    <property type="term" value="F:DNA binding"/>
    <property type="evidence" value="ECO:0007669"/>
    <property type="project" value="InterPro"/>
</dbReference>
<dbReference type="GO" id="GO:0000150">
    <property type="term" value="F:DNA strand exchange activity"/>
    <property type="evidence" value="ECO:0007669"/>
    <property type="project" value="InterPro"/>
</dbReference>
<dbReference type="InterPro" id="IPR050639">
    <property type="entry name" value="SSR_resolvase"/>
</dbReference>
<dbReference type="SUPFAM" id="SSF53041">
    <property type="entry name" value="Resolvase-like"/>
    <property type="match status" value="1"/>
</dbReference>
<dbReference type="Pfam" id="PF00239">
    <property type="entry name" value="Resolvase"/>
    <property type="match status" value="1"/>
</dbReference>
<dbReference type="PANTHER" id="PTHR30461">
    <property type="entry name" value="DNA-INVERTASE FROM LAMBDOID PROPHAGE"/>
    <property type="match status" value="1"/>
</dbReference>
<dbReference type="PROSITE" id="PS51736">
    <property type="entry name" value="RECOMBINASES_3"/>
    <property type="match status" value="1"/>
</dbReference>
<protein>
    <submittedName>
        <fullName evidence="2">Recombinase family protein</fullName>
    </submittedName>
</protein>